<dbReference type="PIRSF" id="PIRSF000089">
    <property type="entry name" value="Electra_flavoP_a"/>
    <property type="match status" value="1"/>
</dbReference>
<dbReference type="SMART" id="SM00893">
    <property type="entry name" value="ETF"/>
    <property type="match status" value="1"/>
</dbReference>
<keyword evidence="7" id="KW-0560">Oxidoreductase</keyword>
<dbReference type="GO" id="GO:0033539">
    <property type="term" value="P:fatty acid beta-oxidation using acyl-CoA dehydrogenase"/>
    <property type="evidence" value="ECO:0007669"/>
    <property type="project" value="TreeGrafter"/>
</dbReference>
<dbReference type="InterPro" id="IPR018206">
    <property type="entry name" value="ETF_asu_C_CS"/>
</dbReference>
<dbReference type="Pfam" id="PF01012">
    <property type="entry name" value="ETF"/>
    <property type="match status" value="1"/>
</dbReference>
<dbReference type="PANTHER" id="PTHR43153:SF1">
    <property type="entry name" value="ELECTRON TRANSFER FLAVOPROTEIN SUBUNIT ALPHA, MITOCHONDRIAL"/>
    <property type="match status" value="1"/>
</dbReference>
<dbReference type="InterPro" id="IPR033947">
    <property type="entry name" value="ETF_alpha_N"/>
</dbReference>
<dbReference type="EC" id="1.3.1.108" evidence="7"/>
<dbReference type="Pfam" id="PF00766">
    <property type="entry name" value="ETF_alpha"/>
    <property type="match status" value="1"/>
</dbReference>
<dbReference type="InterPro" id="IPR014729">
    <property type="entry name" value="Rossmann-like_a/b/a_fold"/>
</dbReference>
<dbReference type="FunFam" id="3.40.50.1220:FF:000001">
    <property type="entry name" value="Electron transfer flavoprotein, alpha subunit"/>
    <property type="match status" value="1"/>
</dbReference>
<dbReference type="InterPro" id="IPR014731">
    <property type="entry name" value="ETF_asu_C"/>
</dbReference>
<evidence type="ECO:0000256" key="5">
    <source>
        <dbReference type="ARBA" id="ARBA00022982"/>
    </source>
</evidence>
<evidence type="ECO:0000256" key="1">
    <source>
        <dbReference type="ARBA" id="ARBA00005817"/>
    </source>
</evidence>
<dbReference type="SUPFAM" id="SSF52467">
    <property type="entry name" value="DHS-like NAD/FAD-binding domain"/>
    <property type="match status" value="1"/>
</dbReference>
<dbReference type="PROSITE" id="PS00696">
    <property type="entry name" value="ETF_ALPHA"/>
    <property type="match status" value="1"/>
</dbReference>
<proteinExistence type="inferred from homology"/>
<evidence type="ECO:0000259" key="6">
    <source>
        <dbReference type="SMART" id="SM00893"/>
    </source>
</evidence>
<dbReference type="AlphaFoldDB" id="A0A644XZG5"/>
<dbReference type="InterPro" id="IPR029035">
    <property type="entry name" value="DHS-like_NAD/FAD-binding_dom"/>
</dbReference>
<dbReference type="GO" id="GO:0009055">
    <property type="term" value="F:electron transfer activity"/>
    <property type="evidence" value="ECO:0007669"/>
    <property type="project" value="InterPro"/>
</dbReference>
<gene>
    <name evidence="7" type="primary">carE_25</name>
    <name evidence="7" type="ORF">SDC9_65827</name>
</gene>
<dbReference type="Gene3D" id="3.40.50.1220">
    <property type="entry name" value="TPP-binding domain"/>
    <property type="match status" value="1"/>
</dbReference>
<keyword evidence="2" id="KW-0813">Transport</keyword>
<accession>A0A644XZG5</accession>
<dbReference type="GO" id="GO:0050660">
    <property type="term" value="F:flavin adenine dinucleotide binding"/>
    <property type="evidence" value="ECO:0007669"/>
    <property type="project" value="InterPro"/>
</dbReference>
<keyword evidence="5" id="KW-0249">Electron transport</keyword>
<evidence type="ECO:0000256" key="4">
    <source>
        <dbReference type="ARBA" id="ARBA00022827"/>
    </source>
</evidence>
<comment type="caution">
    <text evidence="7">The sequence shown here is derived from an EMBL/GenBank/DDBJ whole genome shotgun (WGS) entry which is preliminary data.</text>
</comment>
<feature type="domain" description="Electron transfer flavoprotein alpha/beta-subunit N-terminal" evidence="6">
    <location>
        <begin position="8"/>
        <end position="206"/>
    </location>
</feature>
<dbReference type="CDD" id="cd01715">
    <property type="entry name" value="ETF_alpha"/>
    <property type="match status" value="1"/>
</dbReference>
<protein>
    <submittedName>
        <fullName evidence="7">Caffeyl-CoA reductase-Etf complex subunit CarE</fullName>
        <ecNumber evidence="7">1.3.1.108</ecNumber>
    </submittedName>
</protein>
<evidence type="ECO:0000256" key="2">
    <source>
        <dbReference type="ARBA" id="ARBA00022448"/>
    </source>
</evidence>
<sequence>MAEKMGNVWVFIEQEAGKIADVSLELVSKARDLADQLGVKAEAVLLGDKLEHCVPTLYSYGCDTVYLAEDKRLEPFTVLPFAKVIMDLVREHKPNILMFGATMKGRELAPRVASEKLGGLTADCTELKIDDFDDKVNGKFYSKKLMQIRPAFGGNIIATIVNTWDDPQMVTVREGVMKLGTPDAGRKGKLVRVEAKLSDAETVVEVLERMRQDKAVDLKGAQIIVAGGYGVGSKENFKLIRDLAEALGGEVGASRAAVDAGWIDHDHQVGQTGVTVRPRLYIACGISGSVQHAAGMKESKKIIAINSDPGAPIFSVAHYAIVGDLNAVIPQMIKAFKAKA</sequence>
<name>A0A644XZG5_9ZZZZ</name>
<dbReference type="InterPro" id="IPR014730">
    <property type="entry name" value="ETF_a/b_N"/>
</dbReference>
<comment type="similarity">
    <text evidence="1">Belongs to the ETF alpha-subunit/FixB family.</text>
</comment>
<dbReference type="EMBL" id="VSSQ01003170">
    <property type="protein sequence ID" value="MPM19404.1"/>
    <property type="molecule type" value="Genomic_DNA"/>
</dbReference>
<dbReference type="SUPFAM" id="SSF52402">
    <property type="entry name" value="Adenine nucleotide alpha hydrolases-like"/>
    <property type="match status" value="1"/>
</dbReference>
<dbReference type="GO" id="GO:0016491">
    <property type="term" value="F:oxidoreductase activity"/>
    <property type="evidence" value="ECO:0007669"/>
    <property type="project" value="UniProtKB-KW"/>
</dbReference>
<organism evidence="7">
    <name type="scientific">bioreactor metagenome</name>
    <dbReference type="NCBI Taxonomy" id="1076179"/>
    <lineage>
        <taxon>unclassified sequences</taxon>
        <taxon>metagenomes</taxon>
        <taxon>ecological metagenomes</taxon>
    </lineage>
</organism>
<reference evidence="7" key="1">
    <citation type="submission" date="2019-08" db="EMBL/GenBank/DDBJ databases">
        <authorList>
            <person name="Kucharzyk K."/>
            <person name="Murdoch R.W."/>
            <person name="Higgins S."/>
            <person name="Loffler F."/>
        </authorList>
    </citation>
    <scope>NUCLEOTIDE SEQUENCE</scope>
</reference>
<dbReference type="InterPro" id="IPR001308">
    <property type="entry name" value="ETF_a/FixB"/>
</dbReference>
<evidence type="ECO:0000256" key="3">
    <source>
        <dbReference type="ARBA" id="ARBA00022630"/>
    </source>
</evidence>
<keyword evidence="4" id="KW-0274">FAD</keyword>
<dbReference type="Gene3D" id="3.40.50.620">
    <property type="entry name" value="HUPs"/>
    <property type="match status" value="1"/>
</dbReference>
<keyword evidence="3" id="KW-0285">Flavoprotein</keyword>
<dbReference type="PANTHER" id="PTHR43153">
    <property type="entry name" value="ELECTRON TRANSFER FLAVOPROTEIN ALPHA"/>
    <property type="match status" value="1"/>
</dbReference>
<evidence type="ECO:0000313" key="7">
    <source>
        <dbReference type="EMBL" id="MPM19404.1"/>
    </source>
</evidence>